<dbReference type="EC" id="1.17.1.8" evidence="1"/>
<sequence>MEKDRQETLKIGLVGYGRMGRLVKETIEKTSGVECAGIVSPEYNSELGQIGGKLDVIIDFSHPSNLDMIVSYAEKNHTPVVFATTGYSAEQIKEIEQLSQTVPVVYTANFSLGITVFQQVLRQITPVLRDVFDIEIIEKHHKMKLDSPSGTAKMLLQAVEEGREYEKKYGREGFGKRGDEIGIHSVRGGTIAGEHTVLFAGEDEILEITHQAHSRQIFATGAVQAAKFAAGQNPDLYDMNDVLFKKEVTE</sequence>
<organism evidence="1 2">
    <name type="scientific">Anoxybacterium hadale</name>
    <dbReference type="NCBI Taxonomy" id="3408580"/>
    <lineage>
        <taxon>Bacteria</taxon>
        <taxon>Bacillati</taxon>
        <taxon>Bacillota</taxon>
        <taxon>Clostridia</taxon>
        <taxon>Peptostreptococcales</taxon>
        <taxon>Anaerovoracaceae</taxon>
        <taxon>Anoxybacterium</taxon>
    </lineage>
</organism>
<dbReference type="EMBL" id="CP042469">
    <property type="protein sequence ID" value="QOX63285.1"/>
    <property type="molecule type" value="Genomic_DNA"/>
</dbReference>
<keyword evidence="1" id="KW-0560">Oxidoreductase</keyword>
<protein>
    <submittedName>
        <fullName evidence="1">4-hydroxy-tetrahydrodipicolinate reductase</fullName>
        <ecNumber evidence="1">1.17.1.8</ecNumber>
    </submittedName>
</protein>
<evidence type="ECO:0000313" key="2">
    <source>
        <dbReference type="Proteomes" id="UP000594014"/>
    </source>
</evidence>
<name>A0ACD1AAN9_9FIRM</name>
<reference evidence="1" key="1">
    <citation type="submission" date="2019-08" db="EMBL/GenBank/DDBJ databases">
        <title>Genome sequence of Clostridiales bacterium MT110.</title>
        <authorList>
            <person name="Cao J."/>
        </authorList>
    </citation>
    <scope>NUCLEOTIDE SEQUENCE</scope>
    <source>
        <strain evidence="1">MT110</strain>
    </source>
</reference>
<accession>A0ACD1AAN9</accession>
<gene>
    <name evidence="1" type="ORF">FRZ06_07955</name>
</gene>
<keyword evidence="2" id="KW-1185">Reference proteome</keyword>
<proteinExistence type="predicted"/>
<dbReference type="Proteomes" id="UP000594014">
    <property type="component" value="Chromosome"/>
</dbReference>
<evidence type="ECO:0000313" key="1">
    <source>
        <dbReference type="EMBL" id="QOX63285.1"/>
    </source>
</evidence>